<feature type="transmembrane region" description="Helical" evidence="6">
    <location>
        <begin position="116"/>
        <end position="136"/>
    </location>
</feature>
<evidence type="ECO:0000256" key="6">
    <source>
        <dbReference type="SAM" id="Phobius"/>
    </source>
</evidence>
<feature type="transmembrane region" description="Helical" evidence="6">
    <location>
        <begin position="91"/>
        <end position="110"/>
    </location>
</feature>
<feature type="transmembrane region" description="Helical" evidence="6">
    <location>
        <begin position="59"/>
        <end position="79"/>
    </location>
</feature>
<organism evidence="8 9">
    <name type="scientific">Trueperella pyogenes</name>
    <dbReference type="NCBI Taxonomy" id="1661"/>
    <lineage>
        <taxon>Bacteria</taxon>
        <taxon>Bacillati</taxon>
        <taxon>Actinomycetota</taxon>
        <taxon>Actinomycetes</taxon>
        <taxon>Actinomycetales</taxon>
        <taxon>Actinomycetaceae</taxon>
        <taxon>Trueperella</taxon>
    </lineage>
</organism>
<dbReference type="SUPFAM" id="SSF103473">
    <property type="entry name" value="MFS general substrate transporter"/>
    <property type="match status" value="1"/>
</dbReference>
<gene>
    <name evidence="8" type="ORF">V3M73_08075</name>
</gene>
<evidence type="ECO:0000256" key="1">
    <source>
        <dbReference type="ARBA" id="ARBA00004651"/>
    </source>
</evidence>
<evidence type="ECO:0000256" key="2">
    <source>
        <dbReference type="ARBA" id="ARBA00022448"/>
    </source>
</evidence>
<evidence type="ECO:0000256" key="5">
    <source>
        <dbReference type="ARBA" id="ARBA00023136"/>
    </source>
</evidence>
<dbReference type="InterPro" id="IPR036259">
    <property type="entry name" value="MFS_trans_sf"/>
</dbReference>
<comment type="caution">
    <text evidence="8">The sequence shown here is derived from an EMBL/GenBank/DDBJ whole genome shotgun (WGS) entry which is preliminary data.</text>
</comment>
<feature type="transmembrane region" description="Helical" evidence="6">
    <location>
        <begin position="148"/>
        <end position="168"/>
    </location>
</feature>
<reference evidence="8 9" key="1">
    <citation type="submission" date="2024-01" db="EMBL/GenBank/DDBJ databases">
        <title>Genomic analysis and antimicrobial resistance profiles of Trueperella pyogenes isolated from domestic and wild animals.</title>
        <authorList>
            <person name="Magossi G."/>
            <person name="Gzyl K.E."/>
            <person name="Holman D.B."/>
            <person name="Amat S."/>
        </authorList>
    </citation>
    <scope>NUCLEOTIDE SEQUENCE [LARGE SCALE GENOMIC DNA]</scope>
    <source>
        <strain evidence="8 9">1494</strain>
    </source>
</reference>
<feature type="transmembrane region" description="Helical" evidence="6">
    <location>
        <begin position="20"/>
        <end position="47"/>
    </location>
</feature>
<evidence type="ECO:0000259" key="7">
    <source>
        <dbReference type="PROSITE" id="PS50850"/>
    </source>
</evidence>
<keyword evidence="3 6" id="KW-0812">Transmembrane</keyword>
<sequence>MHPEHNSNSSSKIVVDNRIYNPIVLVAVLILGVLAFQLCASMVTPALPAMAKEIGTDEAGISQVSSLFFLSSAVSGLFLSRWADFIGRKRAFMIVMALLAAGTVIALLATNLTMLLIGRVFQGFSGAAFQLAYVTLNTTMTPKMFATSLGFITAINGGIGGLDGWIGGMLSDNFGYTSIFLIILALTAIAWIGIIAYVPNTKADDGGSMDWAGATMLGLCLICTTYFLSEGPRSGWLGTSTILLAVGALMSFVAFTFVEKKSPSPMFPLHALRSRQVWPVVATTFLTLSSIFAVINFILVLYSQNPDVGFGFDAGKASLLYLTPPALIGLAAAPISGWLAGKFGWVRIAQYGLLLAIVALVVIVLFLSSPWVVFAMVCVLGVAYNGLILTTVNGLGVVQSPDNAPGALPGINSAAFGIGASTGITIVAPMVVGGSQAGFTQALWVLIIISGLALVSASLIKPAYGQR</sequence>
<protein>
    <submittedName>
        <fullName evidence="8">MFS transporter</fullName>
    </submittedName>
</protein>
<name>A0ABV3NCP5_9ACTO</name>
<dbReference type="Proteomes" id="UP001555100">
    <property type="component" value="Unassembled WGS sequence"/>
</dbReference>
<dbReference type="PANTHER" id="PTHR42718">
    <property type="entry name" value="MAJOR FACILITATOR SUPERFAMILY MULTIDRUG TRANSPORTER MFSC"/>
    <property type="match status" value="1"/>
</dbReference>
<comment type="subcellular location">
    <subcellularLocation>
        <location evidence="1">Cell membrane</location>
        <topology evidence="1">Multi-pass membrane protein</topology>
    </subcellularLocation>
</comment>
<feature type="transmembrane region" description="Helical" evidence="6">
    <location>
        <begin position="211"/>
        <end position="229"/>
    </location>
</feature>
<feature type="transmembrane region" description="Helical" evidence="6">
    <location>
        <begin position="438"/>
        <end position="460"/>
    </location>
</feature>
<dbReference type="PANTHER" id="PTHR42718:SF9">
    <property type="entry name" value="MAJOR FACILITATOR SUPERFAMILY MULTIDRUG TRANSPORTER MFSC"/>
    <property type="match status" value="1"/>
</dbReference>
<feature type="transmembrane region" description="Helical" evidence="6">
    <location>
        <begin position="235"/>
        <end position="257"/>
    </location>
</feature>
<keyword evidence="4 6" id="KW-1133">Transmembrane helix</keyword>
<keyword evidence="9" id="KW-1185">Reference proteome</keyword>
<feature type="transmembrane region" description="Helical" evidence="6">
    <location>
        <begin position="348"/>
        <end position="367"/>
    </location>
</feature>
<feature type="domain" description="Major facilitator superfamily (MFS) profile" evidence="7">
    <location>
        <begin position="25"/>
        <end position="467"/>
    </location>
</feature>
<feature type="transmembrane region" description="Helical" evidence="6">
    <location>
        <begin position="174"/>
        <end position="199"/>
    </location>
</feature>
<accession>A0ABV3NCP5</accession>
<dbReference type="PROSITE" id="PS50850">
    <property type="entry name" value="MFS"/>
    <property type="match status" value="1"/>
</dbReference>
<dbReference type="InterPro" id="IPR020846">
    <property type="entry name" value="MFS_dom"/>
</dbReference>
<evidence type="ECO:0000313" key="9">
    <source>
        <dbReference type="Proteomes" id="UP001555100"/>
    </source>
</evidence>
<dbReference type="Gene3D" id="1.20.1250.20">
    <property type="entry name" value="MFS general substrate transporter like domains"/>
    <property type="match status" value="1"/>
</dbReference>
<evidence type="ECO:0000313" key="8">
    <source>
        <dbReference type="EMBL" id="MEW6954976.1"/>
    </source>
</evidence>
<dbReference type="Gene3D" id="1.20.1720.10">
    <property type="entry name" value="Multidrug resistance protein D"/>
    <property type="match status" value="1"/>
</dbReference>
<dbReference type="EMBL" id="JBAGNM010000008">
    <property type="protein sequence ID" value="MEW6954976.1"/>
    <property type="molecule type" value="Genomic_DNA"/>
</dbReference>
<feature type="transmembrane region" description="Helical" evidence="6">
    <location>
        <begin position="319"/>
        <end position="341"/>
    </location>
</feature>
<evidence type="ECO:0000256" key="4">
    <source>
        <dbReference type="ARBA" id="ARBA00022989"/>
    </source>
</evidence>
<feature type="transmembrane region" description="Helical" evidence="6">
    <location>
        <begin position="277"/>
        <end position="299"/>
    </location>
</feature>
<feature type="transmembrane region" description="Helical" evidence="6">
    <location>
        <begin position="373"/>
        <end position="398"/>
    </location>
</feature>
<feature type="transmembrane region" description="Helical" evidence="6">
    <location>
        <begin position="410"/>
        <end position="432"/>
    </location>
</feature>
<keyword evidence="5 6" id="KW-0472">Membrane</keyword>
<proteinExistence type="predicted"/>
<evidence type="ECO:0000256" key="3">
    <source>
        <dbReference type="ARBA" id="ARBA00022692"/>
    </source>
</evidence>
<dbReference type="RefSeq" id="WP_129546379.1">
    <property type="nucleotide sequence ID" value="NZ_CP033902.1"/>
</dbReference>
<keyword evidence="2" id="KW-0813">Transport</keyword>
<dbReference type="InterPro" id="IPR011701">
    <property type="entry name" value="MFS"/>
</dbReference>
<dbReference type="Pfam" id="PF07690">
    <property type="entry name" value="MFS_1"/>
    <property type="match status" value="1"/>
</dbReference>